<name>A0A9N8EPQ0_9STRA</name>
<organism evidence="1 2">
    <name type="scientific">Seminavis robusta</name>
    <dbReference type="NCBI Taxonomy" id="568900"/>
    <lineage>
        <taxon>Eukaryota</taxon>
        <taxon>Sar</taxon>
        <taxon>Stramenopiles</taxon>
        <taxon>Ochrophyta</taxon>
        <taxon>Bacillariophyta</taxon>
        <taxon>Bacillariophyceae</taxon>
        <taxon>Bacillariophycidae</taxon>
        <taxon>Naviculales</taxon>
        <taxon>Naviculaceae</taxon>
        <taxon>Seminavis</taxon>
    </lineage>
</organism>
<comment type="caution">
    <text evidence="1">The sequence shown here is derived from an EMBL/GenBank/DDBJ whole genome shotgun (WGS) entry which is preliminary data.</text>
</comment>
<accession>A0A9N8EPQ0</accession>
<evidence type="ECO:0000313" key="2">
    <source>
        <dbReference type="Proteomes" id="UP001153069"/>
    </source>
</evidence>
<dbReference type="EMBL" id="CAICTM010001544">
    <property type="protein sequence ID" value="CAB9524508.1"/>
    <property type="molecule type" value="Genomic_DNA"/>
</dbReference>
<evidence type="ECO:0000313" key="1">
    <source>
        <dbReference type="EMBL" id="CAB9524508.1"/>
    </source>
</evidence>
<keyword evidence="2" id="KW-1185">Reference proteome</keyword>
<dbReference type="AlphaFoldDB" id="A0A9N8EPQ0"/>
<sequence length="133" mass="15009">MPSTHTHASWICHFGKLEWKHICHGYQSFGCQGTGHGWYGTIQIKNEDQDSTNTWPPMECDKKQFMLGVAVDPHHQSTGIREDIIAESDACINFHTGMVQWELPDQQLCSACHHLSYSTMQRSPGTSMPLVGH</sequence>
<reference evidence="1" key="1">
    <citation type="submission" date="2020-06" db="EMBL/GenBank/DDBJ databases">
        <authorList>
            <consortium name="Plant Systems Biology data submission"/>
        </authorList>
    </citation>
    <scope>NUCLEOTIDE SEQUENCE</scope>
    <source>
        <strain evidence="1">D6</strain>
    </source>
</reference>
<protein>
    <submittedName>
        <fullName evidence="1">Uncharacterized protein</fullName>
    </submittedName>
</protein>
<gene>
    <name evidence="1" type="ORF">SEMRO_1546_G281371.1</name>
</gene>
<proteinExistence type="predicted"/>
<dbReference type="Proteomes" id="UP001153069">
    <property type="component" value="Unassembled WGS sequence"/>
</dbReference>